<comment type="caution">
    <text evidence="8">The sequence shown here is derived from an EMBL/GenBank/DDBJ whole genome shotgun (WGS) entry which is preliminary data.</text>
</comment>
<keyword evidence="5" id="KW-0325">Glycoprotein</keyword>
<comment type="similarity">
    <text evidence="2">Belongs to the COBRA family.</text>
</comment>
<organism evidence="8 9">
    <name type="scientific">Turnera subulata</name>
    <dbReference type="NCBI Taxonomy" id="218843"/>
    <lineage>
        <taxon>Eukaryota</taxon>
        <taxon>Viridiplantae</taxon>
        <taxon>Streptophyta</taxon>
        <taxon>Embryophyta</taxon>
        <taxon>Tracheophyta</taxon>
        <taxon>Spermatophyta</taxon>
        <taxon>Magnoliopsida</taxon>
        <taxon>eudicotyledons</taxon>
        <taxon>Gunneridae</taxon>
        <taxon>Pentapetalae</taxon>
        <taxon>rosids</taxon>
        <taxon>fabids</taxon>
        <taxon>Malpighiales</taxon>
        <taxon>Passifloraceae</taxon>
        <taxon>Turnera</taxon>
    </lineage>
</organism>
<evidence type="ECO:0000256" key="4">
    <source>
        <dbReference type="ARBA" id="ARBA00022729"/>
    </source>
</evidence>
<keyword evidence="6" id="KW-0449">Lipoprotein</keyword>
<dbReference type="PANTHER" id="PTHR31673">
    <property type="entry name" value="PROTEIN COBRA"/>
    <property type="match status" value="1"/>
</dbReference>
<comment type="subcellular location">
    <subcellularLocation>
        <location evidence="1">Cell membrane</location>
        <topology evidence="1">Lipid-anchor</topology>
        <topology evidence="1">GPI-anchor</topology>
    </subcellularLocation>
</comment>
<evidence type="ECO:0000256" key="1">
    <source>
        <dbReference type="ARBA" id="ARBA00004609"/>
    </source>
</evidence>
<dbReference type="InterPro" id="IPR006918">
    <property type="entry name" value="COBRA_pln"/>
</dbReference>
<evidence type="ECO:0000256" key="6">
    <source>
        <dbReference type="ARBA" id="ARBA00023288"/>
    </source>
</evidence>
<dbReference type="GO" id="GO:0005886">
    <property type="term" value="C:plasma membrane"/>
    <property type="evidence" value="ECO:0007669"/>
    <property type="project" value="UniProtKB-SubCell"/>
</dbReference>
<evidence type="ECO:0000256" key="2">
    <source>
        <dbReference type="ARBA" id="ARBA00005507"/>
    </source>
</evidence>
<accession>A0A9Q0FV80</accession>
<evidence type="ECO:0000313" key="9">
    <source>
        <dbReference type="Proteomes" id="UP001141552"/>
    </source>
</evidence>
<reference evidence="8" key="2">
    <citation type="journal article" date="2023" name="Plants (Basel)">
        <title>Annotation of the Turnera subulata (Passifloraceae) Draft Genome Reveals the S-Locus Evolved after the Divergence of Turneroideae from Passifloroideae in a Stepwise Manner.</title>
        <authorList>
            <person name="Henning P.M."/>
            <person name="Roalson E.H."/>
            <person name="Mir W."/>
            <person name="McCubbin A.G."/>
            <person name="Shore J.S."/>
        </authorList>
    </citation>
    <scope>NUCLEOTIDE SEQUENCE</scope>
    <source>
        <strain evidence="8">F60SS</strain>
    </source>
</reference>
<evidence type="ECO:0000313" key="8">
    <source>
        <dbReference type="EMBL" id="KAJ4838211.1"/>
    </source>
</evidence>
<dbReference type="GO" id="GO:0052324">
    <property type="term" value="P:plant-type cell wall cellulose biosynthetic process"/>
    <property type="evidence" value="ECO:0007669"/>
    <property type="project" value="TreeGrafter"/>
</dbReference>
<feature type="domain" description="COBRA C-terminal" evidence="7">
    <location>
        <begin position="163"/>
        <end position="360"/>
    </location>
</feature>
<gene>
    <name evidence="8" type="primary">COBL1_2</name>
    <name evidence="8" type="ORF">Tsubulata_024202</name>
</gene>
<keyword evidence="3" id="KW-0472">Membrane</keyword>
<dbReference type="EMBL" id="JAKUCV010003615">
    <property type="protein sequence ID" value="KAJ4838211.1"/>
    <property type="molecule type" value="Genomic_DNA"/>
</dbReference>
<evidence type="ECO:0000259" key="7">
    <source>
        <dbReference type="Pfam" id="PF25079"/>
    </source>
</evidence>
<dbReference type="AlphaFoldDB" id="A0A9Q0FV80"/>
<dbReference type="GO" id="GO:0010215">
    <property type="term" value="P:cellulose microfibril organization"/>
    <property type="evidence" value="ECO:0007669"/>
    <property type="project" value="InterPro"/>
</dbReference>
<protein>
    <submittedName>
        <fullName evidence="8">COBRA-like protein 1</fullName>
    </submittedName>
</protein>
<dbReference type="PANTHER" id="PTHR31673:SF59">
    <property type="entry name" value="COBRA-LIKE PROTEIN"/>
    <property type="match status" value="1"/>
</dbReference>
<sequence length="380" mass="42520">MKGQQPVRNILDLSLEAYDALDPTGNITIKWDIISWTPDGYVTWAKKEVIWTLLGGQATEQGDCSKFKGNIPDCFKTTPTVVDLLPGTPYNQQIANCCKGGVLSSWAQDPPNAVSSFQVSVRQAGTSNKTVRVPKNFTLKAPGPVTWNVTCTYSQFLAQKSPTCCVSLSSFYNNTIVPCPTCACGCQSNTSLSGGCVDPSKPHIASVVPNPGKTPIPPLVQCTRHMCPIRVHWHVKLNYRQYWQVKITITNFNYNMNYSQWNLVVQHPNFDNLTQIFSFNFKPLTPFGVINYISFSDDTAMLWGVKFYNDLLIQAGPAGDMQSKLLFQKDQTAFTFEKGWAFTLYFYGNNHVMPPPDSYPWLPNASSCYLMLHNLLFLSL</sequence>
<evidence type="ECO:0000256" key="3">
    <source>
        <dbReference type="ARBA" id="ARBA00022622"/>
    </source>
</evidence>
<dbReference type="Pfam" id="PF25079">
    <property type="entry name" value="COB_C"/>
    <property type="match status" value="1"/>
</dbReference>
<evidence type="ECO:0000256" key="5">
    <source>
        <dbReference type="ARBA" id="ARBA00023180"/>
    </source>
</evidence>
<dbReference type="GO" id="GO:0098552">
    <property type="term" value="C:side of membrane"/>
    <property type="evidence" value="ECO:0007669"/>
    <property type="project" value="UniProtKB-KW"/>
</dbReference>
<dbReference type="Proteomes" id="UP001141552">
    <property type="component" value="Unassembled WGS sequence"/>
</dbReference>
<keyword evidence="4" id="KW-0732">Signal</keyword>
<dbReference type="PIRSF" id="PIRSF038122">
    <property type="entry name" value="COBRA"/>
    <property type="match status" value="1"/>
</dbReference>
<keyword evidence="3" id="KW-0336">GPI-anchor</keyword>
<name>A0A9Q0FV80_9ROSI</name>
<dbReference type="Pfam" id="PF04833">
    <property type="entry name" value="COBRA"/>
    <property type="match status" value="1"/>
</dbReference>
<proteinExistence type="inferred from homology"/>
<reference evidence="8" key="1">
    <citation type="submission" date="2022-02" db="EMBL/GenBank/DDBJ databases">
        <authorList>
            <person name="Henning P.M."/>
            <person name="McCubbin A.G."/>
            <person name="Shore J.S."/>
        </authorList>
    </citation>
    <scope>NUCLEOTIDE SEQUENCE</scope>
    <source>
        <strain evidence="8">F60SS</strain>
        <tissue evidence="8">Leaves</tissue>
    </source>
</reference>
<dbReference type="InterPro" id="IPR056900">
    <property type="entry name" value="COB_C"/>
</dbReference>
<keyword evidence="9" id="KW-1185">Reference proteome</keyword>
<dbReference type="OrthoDB" id="2012261at2759"/>